<dbReference type="Proteomes" id="UP001597641">
    <property type="component" value="Unassembled WGS sequence"/>
</dbReference>
<protein>
    <recommendedName>
        <fullName evidence="3">RteC protein</fullName>
    </recommendedName>
</protein>
<evidence type="ECO:0000313" key="1">
    <source>
        <dbReference type="EMBL" id="MFD3000107.1"/>
    </source>
</evidence>
<keyword evidence="2" id="KW-1185">Reference proteome</keyword>
<reference evidence="2" key="1">
    <citation type="journal article" date="2019" name="Int. J. Syst. Evol. Microbiol.">
        <title>The Global Catalogue of Microorganisms (GCM) 10K type strain sequencing project: providing services to taxonomists for standard genome sequencing and annotation.</title>
        <authorList>
            <consortium name="The Broad Institute Genomics Platform"/>
            <consortium name="The Broad Institute Genome Sequencing Center for Infectious Disease"/>
            <person name="Wu L."/>
            <person name="Ma J."/>
        </authorList>
    </citation>
    <scope>NUCLEOTIDE SEQUENCE [LARGE SCALE GENOMIC DNA]</scope>
    <source>
        <strain evidence="2">KCTC 23984</strain>
    </source>
</reference>
<comment type="caution">
    <text evidence="1">The sequence shown here is derived from an EMBL/GenBank/DDBJ whole genome shotgun (WGS) entry which is preliminary data.</text>
</comment>
<gene>
    <name evidence="1" type="ORF">ACFS7Z_07030</name>
</gene>
<organism evidence="1 2">
    <name type="scientific">Pontibacter toksunensis</name>
    <dbReference type="NCBI Taxonomy" id="1332631"/>
    <lineage>
        <taxon>Bacteria</taxon>
        <taxon>Pseudomonadati</taxon>
        <taxon>Bacteroidota</taxon>
        <taxon>Cytophagia</taxon>
        <taxon>Cytophagales</taxon>
        <taxon>Hymenobacteraceae</taxon>
        <taxon>Pontibacter</taxon>
    </lineage>
</organism>
<evidence type="ECO:0008006" key="3">
    <source>
        <dbReference type="Google" id="ProtNLM"/>
    </source>
</evidence>
<name>A0ABW6BT19_9BACT</name>
<proteinExistence type="predicted"/>
<accession>A0ABW6BT19</accession>
<dbReference type="RefSeq" id="WP_377482756.1">
    <property type="nucleotide sequence ID" value="NZ_JBHUOX010000004.1"/>
</dbReference>
<sequence>MKDRTNLKEFLLLVEAGELDRLAILEYVDQATGNYKMDRLKALLEEVHYYTLNRKDQVEASYSNRIFELEEQYVQQGKELPFKAIKFPNGSEEKVPDTDKLLDGAITWDLYPLYELQREIIAKIKEVAQYKVHQQQIITEQQHKIPATVTEFDFYYLLTDEGKKIYPIILELYTSVKRKKEYSIMLIVLNELGYLIDKHFTGQEELQRALKTTFKNVGTRQLLYKYISNYSESNASALERQEVVRHKQRLLDAIKKNSSKPICK</sequence>
<evidence type="ECO:0000313" key="2">
    <source>
        <dbReference type="Proteomes" id="UP001597641"/>
    </source>
</evidence>
<dbReference type="EMBL" id="JBHUOX010000004">
    <property type="protein sequence ID" value="MFD3000107.1"/>
    <property type="molecule type" value="Genomic_DNA"/>
</dbReference>